<evidence type="ECO:0000256" key="10">
    <source>
        <dbReference type="RuleBase" id="RU363097"/>
    </source>
</evidence>
<dbReference type="Proteomes" id="UP001353858">
    <property type="component" value="Unassembled WGS sequence"/>
</dbReference>
<keyword evidence="3 10" id="KW-0444">Lipid biosynthesis</keyword>
<evidence type="ECO:0000256" key="4">
    <source>
        <dbReference type="ARBA" id="ARBA00022692"/>
    </source>
</evidence>
<keyword evidence="4 10" id="KW-0812">Transmembrane</keyword>
<dbReference type="PANTHER" id="PTHR11011">
    <property type="entry name" value="MALE STERILITY PROTEIN 2-RELATED"/>
    <property type="match status" value="1"/>
</dbReference>
<dbReference type="FunFam" id="3.40.50.720:FF:000143">
    <property type="entry name" value="Fatty acyl-CoA reductase"/>
    <property type="match status" value="1"/>
</dbReference>
<dbReference type="GO" id="GO:0102965">
    <property type="term" value="F:alcohol-forming long-chain fatty acyl-CoA reductase activity"/>
    <property type="evidence" value="ECO:0007669"/>
    <property type="project" value="UniProtKB-EC"/>
</dbReference>
<dbReference type="InterPro" id="IPR036291">
    <property type="entry name" value="NAD(P)-bd_dom_sf"/>
</dbReference>
<reference evidence="14" key="1">
    <citation type="submission" date="2023-01" db="EMBL/GenBank/DDBJ databases">
        <title>Key to firefly adult light organ development and bioluminescence: homeobox transcription factors regulate luciferase expression and transportation to peroxisome.</title>
        <authorList>
            <person name="Fu X."/>
        </authorList>
    </citation>
    <scope>NUCLEOTIDE SEQUENCE [LARGE SCALE GENOMIC DNA]</scope>
</reference>
<dbReference type="SUPFAM" id="SSF51735">
    <property type="entry name" value="NAD(P)-binding Rossmann-fold domains"/>
    <property type="match status" value="1"/>
</dbReference>
<feature type="domain" description="Fatty acyl-CoA reductase C-terminal" evidence="11">
    <location>
        <begin position="368"/>
        <end position="460"/>
    </location>
</feature>
<gene>
    <name evidence="13" type="ORF">RN001_010402</name>
</gene>
<evidence type="ECO:0000256" key="9">
    <source>
        <dbReference type="ARBA" id="ARBA00052530"/>
    </source>
</evidence>
<keyword evidence="7 10" id="KW-0443">Lipid metabolism</keyword>
<keyword evidence="8 10" id="KW-0472">Membrane</keyword>
<dbReference type="GO" id="GO:0080019">
    <property type="term" value="F:alcohol-forming very long-chain fatty acyl-CoA reductase activity"/>
    <property type="evidence" value="ECO:0007669"/>
    <property type="project" value="InterPro"/>
</dbReference>
<comment type="similarity">
    <text evidence="2 10">Belongs to the fatty acyl-CoA reductase family.</text>
</comment>
<evidence type="ECO:0000256" key="8">
    <source>
        <dbReference type="ARBA" id="ARBA00023136"/>
    </source>
</evidence>
<dbReference type="AlphaFoldDB" id="A0AAN7P9W6"/>
<dbReference type="Pfam" id="PF03015">
    <property type="entry name" value="Sterile"/>
    <property type="match status" value="1"/>
</dbReference>
<keyword evidence="6 10" id="KW-1133">Transmembrane helix</keyword>
<comment type="catalytic activity">
    <reaction evidence="9 10">
        <text>a long-chain fatty acyl-CoA + 2 NADPH + 2 H(+) = a long-chain primary fatty alcohol + 2 NADP(+) + CoA</text>
        <dbReference type="Rhea" id="RHEA:52716"/>
        <dbReference type="ChEBI" id="CHEBI:15378"/>
        <dbReference type="ChEBI" id="CHEBI:57287"/>
        <dbReference type="ChEBI" id="CHEBI:57783"/>
        <dbReference type="ChEBI" id="CHEBI:58349"/>
        <dbReference type="ChEBI" id="CHEBI:77396"/>
        <dbReference type="ChEBI" id="CHEBI:83139"/>
        <dbReference type="EC" id="1.2.1.84"/>
    </reaction>
</comment>
<keyword evidence="5 10" id="KW-0521">NADP</keyword>
<evidence type="ECO:0000259" key="11">
    <source>
        <dbReference type="Pfam" id="PF03015"/>
    </source>
</evidence>
<comment type="subcellular location">
    <subcellularLocation>
        <location evidence="1">Membrane</location>
        <topology evidence="1">Multi-pass membrane protein</topology>
    </subcellularLocation>
</comment>
<evidence type="ECO:0000256" key="7">
    <source>
        <dbReference type="ARBA" id="ARBA00023098"/>
    </source>
</evidence>
<dbReference type="CDD" id="cd05236">
    <property type="entry name" value="FAR-N_SDR_e"/>
    <property type="match status" value="1"/>
</dbReference>
<comment type="function">
    <text evidence="10">Catalyzes the reduction of fatty acyl-CoA to fatty alcohols.</text>
</comment>
<proteinExistence type="inferred from homology"/>
<evidence type="ECO:0000256" key="5">
    <source>
        <dbReference type="ARBA" id="ARBA00022857"/>
    </source>
</evidence>
<evidence type="ECO:0000313" key="14">
    <source>
        <dbReference type="Proteomes" id="UP001353858"/>
    </source>
</evidence>
<accession>A0AAN7P9W6</accession>
<dbReference type="GO" id="GO:0016020">
    <property type="term" value="C:membrane"/>
    <property type="evidence" value="ECO:0007669"/>
    <property type="project" value="UniProtKB-SubCell"/>
</dbReference>
<comment type="caution">
    <text evidence="13">The sequence shown here is derived from an EMBL/GenBank/DDBJ whole genome shotgun (WGS) entry which is preliminary data.</text>
</comment>
<dbReference type="InterPro" id="IPR026055">
    <property type="entry name" value="FAR"/>
</dbReference>
<evidence type="ECO:0000259" key="12">
    <source>
        <dbReference type="Pfam" id="PF07993"/>
    </source>
</evidence>
<organism evidence="13 14">
    <name type="scientific">Aquatica leii</name>
    <dbReference type="NCBI Taxonomy" id="1421715"/>
    <lineage>
        <taxon>Eukaryota</taxon>
        <taxon>Metazoa</taxon>
        <taxon>Ecdysozoa</taxon>
        <taxon>Arthropoda</taxon>
        <taxon>Hexapoda</taxon>
        <taxon>Insecta</taxon>
        <taxon>Pterygota</taxon>
        <taxon>Neoptera</taxon>
        <taxon>Endopterygota</taxon>
        <taxon>Coleoptera</taxon>
        <taxon>Polyphaga</taxon>
        <taxon>Elateriformia</taxon>
        <taxon>Elateroidea</taxon>
        <taxon>Lampyridae</taxon>
        <taxon>Luciolinae</taxon>
        <taxon>Aquatica</taxon>
    </lineage>
</organism>
<evidence type="ECO:0000256" key="6">
    <source>
        <dbReference type="ARBA" id="ARBA00022989"/>
    </source>
</evidence>
<dbReference type="InterPro" id="IPR013120">
    <property type="entry name" value="FAR_NAD-bd"/>
</dbReference>
<keyword evidence="14" id="KW-1185">Reference proteome</keyword>
<feature type="transmembrane region" description="Helical" evidence="10">
    <location>
        <begin position="477"/>
        <end position="498"/>
    </location>
</feature>
<protein>
    <recommendedName>
        <fullName evidence="10">Fatty acyl-CoA reductase</fullName>
        <ecNumber evidence="10">1.2.1.84</ecNumber>
    </recommendedName>
</protein>
<name>A0AAN7P9W6_9COLE</name>
<dbReference type="EC" id="1.2.1.84" evidence="10"/>
<keyword evidence="10" id="KW-0560">Oxidoreductase</keyword>
<dbReference type="EMBL" id="JARPUR010000004">
    <property type="protein sequence ID" value="KAK4877896.1"/>
    <property type="molecule type" value="Genomic_DNA"/>
</dbReference>
<dbReference type="InterPro" id="IPR033640">
    <property type="entry name" value="FAR_C"/>
</dbReference>
<dbReference type="GO" id="GO:0035336">
    <property type="term" value="P:long-chain fatty-acyl-CoA metabolic process"/>
    <property type="evidence" value="ECO:0007669"/>
    <property type="project" value="TreeGrafter"/>
</dbReference>
<dbReference type="PANTHER" id="PTHR11011:SF60">
    <property type="entry name" value="FATTY ACYL-COA REDUCTASE-RELATED"/>
    <property type="match status" value="1"/>
</dbReference>
<feature type="domain" description="Thioester reductase (TE)" evidence="12">
    <location>
        <begin position="24"/>
        <end position="292"/>
    </location>
</feature>
<dbReference type="Pfam" id="PF07993">
    <property type="entry name" value="NAD_binding_4"/>
    <property type="match status" value="1"/>
</dbReference>
<sequence length="501" mass="57085">MSEEVSAVQESKIREFYAGASVFITGATGFLGKLLVEKLLRTCPDIEKVYVLIREKKGKSIEKRLEESLENPVFDVIKRQFPKFADKIEMVRGDCVEEDLGLSIQDKEKLLSNVKCVFHCAATVRFDEKMRTASYINVRATRDILKLAKEMPKLKAAIYVSTAFSQCIRENINEEFYETPITGENLLSLVEASSDELLEKITPVLLGKWPNTYAYTKAIAEEIVESYGKGLPVAIVRPSIVAATSDDPVSGWIDNMYGATGATVGVALGLVRTMHVNKECLADIIPADYVISCTVAAAWSVGTKDATPEPRVPIFNCVTSVEKPINWKNWMKYSEKHLKQVPSHLQVWNYFFFMNSNAYMHMICTFLLHTIPAYIVDFLAKCVGKEPLLVKGYQKINKFLNVLAYFTTRTFIFTNHNTQNLWKKLDAADKKMFNFDVSTFDWDEYFYKFARGGRVYLLKDPLDTLPQGRAKFLKLKIAHYTLLTILLLLTLKFLLFLWNLF</sequence>
<dbReference type="CDD" id="cd09071">
    <property type="entry name" value="FAR_C"/>
    <property type="match status" value="1"/>
</dbReference>
<evidence type="ECO:0000256" key="1">
    <source>
        <dbReference type="ARBA" id="ARBA00004141"/>
    </source>
</evidence>
<dbReference type="GO" id="GO:0005777">
    <property type="term" value="C:peroxisome"/>
    <property type="evidence" value="ECO:0007669"/>
    <property type="project" value="TreeGrafter"/>
</dbReference>
<dbReference type="Gene3D" id="3.40.50.720">
    <property type="entry name" value="NAD(P)-binding Rossmann-like Domain"/>
    <property type="match status" value="1"/>
</dbReference>
<evidence type="ECO:0000256" key="2">
    <source>
        <dbReference type="ARBA" id="ARBA00005928"/>
    </source>
</evidence>
<evidence type="ECO:0000313" key="13">
    <source>
        <dbReference type="EMBL" id="KAK4877896.1"/>
    </source>
</evidence>
<evidence type="ECO:0000256" key="3">
    <source>
        <dbReference type="ARBA" id="ARBA00022516"/>
    </source>
</evidence>